<comment type="caution">
    <text evidence="4">The sequence shown here is derived from an EMBL/GenBank/DDBJ whole genome shotgun (WGS) entry which is preliminary data.</text>
</comment>
<proteinExistence type="inferred from homology"/>
<dbReference type="InterPro" id="IPR050300">
    <property type="entry name" value="GDXG_lipolytic_enzyme"/>
</dbReference>
<keyword evidence="2" id="KW-0378">Hydrolase</keyword>
<dbReference type="Gene3D" id="3.40.50.1820">
    <property type="entry name" value="alpha/beta hydrolase"/>
    <property type="match status" value="1"/>
</dbReference>
<feature type="domain" description="Alpha/beta hydrolase fold-3" evidence="3">
    <location>
        <begin position="89"/>
        <end position="290"/>
    </location>
</feature>
<dbReference type="EMBL" id="QUNR01000001">
    <property type="protein sequence ID" value="REH40236.1"/>
    <property type="molecule type" value="Genomic_DNA"/>
</dbReference>
<dbReference type="OrthoDB" id="9806180at2"/>
<dbReference type="InterPro" id="IPR029058">
    <property type="entry name" value="AB_hydrolase_fold"/>
</dbReference>
<dbReference type="InterPro" id="IPR002168">
    <property type="entry name" value="Lipase_GDXG_HIS_AS"/>
</dbReference>
<evidence type="ECO:0000256" key="1">
    <source>
        <dbReference type="ARBA" id="ARBA00010515"/>
    </source>
</evidence>
<sequence length="314" mass="33949">MSTAIISPEFTGLKRLQSRVAQRALPAFIRATIRPLWASTMPVPRLRRITEVLLRNGLVPRAAQVGETMLDGRPCELITPATGASEQVLFFVHGGGYVVCSPRTHRPLTSRIGLALNATTYVPTYRLAPEDPYPAGLDDVHRSYTALLAKGVAPEHITLAGDSAGGGMALALALRLRDRGEPLPARMLLISPWVDLALQGESLQRNAEADPMLSLPWIYAKTPLYLANTPADDPGASPLYADLSGLPPTLVQVGTEEILLSDSERLAERAEACGWPLSLTIWDGMWHDFQMLADLLPEANAAIAAMAEFVEGTK</sequence>
<dbReference type="Pfam" id="PF07859">
    <property type="entry name" value="Abhydrolase_3"/>
    <property type="match status" value="1"/>
</dbReference>
<evidence type="ECO:0000259" key="3">
    <source>
        <dbReference type="Pfam" id="PF07859"/>
    </source>
</evidence>
<keyword evidence="5" id="KW-1185">Reference proteome</keyword>
<dbReference type="GO" id="GO:0004806">
    <property type="term" value="F:triacylglycerol lipase activity"/>
    <property type="evidence" value="ECO:0007669"/>
    <property type="project" value="TreeGrafter"/>
</dbReference>
<dbReference type="SUPFAM" id="SSF53474">
    <property type="entry name" value="alpha/beta-Hydrolases"/>
    <property type="match status" value="1"/>
</dbReference>
<organism evidence="4 5">
    <name type="scientific">Paraperlucidibaca baekdonensis</name>
    <dbReference type="NCBI Taxonomy" id="748120"/>
    <lineage>
        <taxon>Bacteria</taxon>
        <taxon>Pseudomonadati</taxon>
        <taxon>Pseudomonadota</taxon>
        <taxon>Gammaproteobacteria</taxon>
        <taxon>Moraxellales</taxon>
        <taxon>Moraxellaceae</taxon>
        <taxon>Paraperlucidibaca</taxon>
    </lineage>
</organism>
<gene>
    <name evidence="4" type="ORF">DFR26_0435</name>
</gene>
<dbReference type="InterPro" id="IPR013094">
    <property type="entry name" value="AB_hydrolase_3"/>
</dbReference>
<protein>
    <submittedName>
        <fullName evidence="4">Acetyl esterase/lipase</fullName>
    </submittedName>
</protein>
<dbReference type="PANTHER" id="PTHR48081:SF30">
    <property type="entry name" value="ACETYL-HYDROLASE LIPR-RELATED"/>
    <property type="match status" value="1"/>
</dbReference>
<evidence type="ECO:0000313" key="4">
    <source>
        <dbReference type="EMBL" id="REH40236.1"/>
    </source>
</evidence>
<accession>A0A3E0H949</accession>
<name>A0A3E0H949_9GAMM</name>
<dbReference type="PROSITE" id="PS01173">
    <property type="entry name" value="LIPASE_GDXG_HIS"/>
    <property type="match status" value="1"/>
</dbReference>
<comment type="similarity">
    <text evidence="1">Belongs to the 'GDXG' lipolytic enzyme family.</text>
</comment>
<dbReference type="RefSeq" id="WP_116207286.1">
    <property type="nucleotide sequence ID" value="NZ_QUNR01000001.1"/>
</dbReference>
<evidence type="ECO:0000313" key="5">
    <source>
        <dbReference type="Proteomes" id="UP000256774"/>
    </source>
</evidence>
<dbReference type="AlphaFoldDB" id="A0A3E0H949"/>
<reference evidence="4 5" key="1">
    <citation type="submission" date="2018-08" db="EMBL/GenBank/DDBJ databases">
        <title>Genomic Encyclopedia of Type Strains, Phase IV (KMG-IV): sequencing the most valuable type-strain genomes for metagenomic binning, comparative biology and taxonomic classification.</title>
        <authorList>
            <person name="Goeker M."/>
        </authorList>
    </citation>
    <scope>NUCLEOTIDE SEQUENCE [LARGE SCALE GENOMIC DNA]</scope>
    <source>
        <strain evidence="4 5">DSM 26022</strain>
    </source>
</reference>
<dbReference type="Proteomes" id="UP000256774">
    <property type="component" value="Unassembled WGS sequence"/>
</dbReference>
<dbReference type="PANTHER" id="PTHR48081">
    <property type="entry name" value="AB HYDROLASE SUPERFAMILY PROTEIN C4A8.06C"/>
    <property type="match status" value="1"/>
</dbReference>
<evidence type="ECO:0000256" key="2">
    <source>
        <dbReference type="ARBA" id="ARBA00022801"/>
    </source>
</evidence>